<dbReference type="VEuPathDB" id="FungiDB:FOMG_07245"/>
<feature type="compositionally biased region" description="Polar residues" evidence="1">
    <location>
        <begin position="82"/>
        <end position="91"/>
    </location>
</feature>
<dbReference type="VEuPathDB" id="FungiDB:FOIG_10854"/>
<comment type="caution">
    <text evidence="2">The sequence shown here is derived from an EMBL/GenBank/DDBJ whole genome shotgun (WGS) entry which is preliminary data.</text>
</comment>
<name>A0A420SBB6_FUSOX</name>
<dbReference type="VEuPathDB" id="FungiDB:FOC1_g10008134"/>
<proteinExistence type="predicted"/>
<feature type="compositionally biased region" description="Low complexity" evidence="1">
    <location>
        <begin position="92"/>
        <end position="107"/>
    </location>
</feature>
<reference evidence="2 3" key="1">
    <citation type="journal article" date="2018" name="Sci. Rep.">
        <title>Characterisation of pathogen-specific regions and novel effector candidates in Fusarium oxysporum f. sp. cepae.</title>
        <authorList>
            <person name="Armitage A.D."/>
            <person name="Taylor A."/>
            <person name="Sobczyk M.K."/>
            <person name="Baxter L."/>
            <person name="Greenfield B.P."/>
            <person name="Bates H.J."/>
            <person name="Wilson F."/>
            <person name="Jackson A.C."/>
            <person name="Ott S."/>
            <person name="Harrison R.J."/>
            <person name="Clarkson J.P."/>
        </authorList>
    </citation>
    <scope>NUCLEOTIDE SEQUENCE [LARGE SCALE GENOMIC DNA]</scope>
    <source>
        <strain evidence="2 3">Fo_A28</strain>
    </source>
</reference>
<protein>
    <submittedName>
        <fullName evidence="2">Uncharacterized protein</fullName>
    </submittedName>
</protein>
<dbReference type="VEuPathDB" id="FungiDB:HZS61_002949"/>
<dbReference type="VEuPathDB" id="FungiDB:FOZG_09953"/>
<feature type="compositionally biased region" description="Basic residues" evidence="1">
    <location>
        <begin position="1"/>
        <end position="17"/>
    </location>
</feature>
<feature type="region of interest" description="Disordered" evidence="1">
    <location>
        <begin position="1"/>
        <end position="57"/>
    </location>
</feature>
<accession>A0A420SBB6</accession>
<feature type="region of interest" description="Disordered" evidence="1">
    <location>
        <begin position="82"/>
        <end position="213"/>
    </location>
</feature>
<dbReference type="VEuPathDB" id="FungiDB:FOC4_g10009226"/>
<organism evidence="2 3">
    <name type="scientific">Fusarium oxysporum</name>
    <name type="common">Fusarium vascular wilt</name>
    <dbReference type="NCBI Taxonomy" id="5507"/>
    <lineage>
        <taxon>Eukaryota</taxon>
        <taxon>Fungi</taxon>
        <taxon>Dikarya</taxon>
        <taxon>Ascomycota</taxon>
        <taxon>Pezizomycotina</taxon>
        <taxon>Sordariomycetes</taxon>
        <taxon>Hypocreomycetidae</taxon>
        <taxon>Hypocreales</taxon>
        <taxon>Nectriaceae</taxon>
        <taxon>Fusarium</taxon>
        <taxon>Fusarium oxysporum species complex</taxon>
    </lineage>
</organism>
<evidence type="ECO:0000313" key="2">
    <source>
        <dbReference type="EMBL" id="RKL04867.1"/>
    </source>
</evidence>
<dbReference type="OrthoDB" id="1562405at2759"/>
<dbReference type="VEuPathDB" id="FungiDB:FOXG_10470"/>
<dbReference type="AlphaFoldDB" id="A0A420SBB6"/>
<gene>
    <name evidence="2" type="ORF">BFJ68_g10899</name>
</gene>
<dbReference type="EMBL" id="MRCY01000061">
    <property type="protein sequence ID" value="RKL04867.1"/>
    <property type="molecule type" value="Genomic_DNA"/>
</dbReference>
<dbReference type="Proteomes" id="UP000285860">
    <property type="component" value="Unassembled WGS sequence"/>
</dbReference>
<sequence>MRRRSRSSSVKSRRSHRNGGTGHGLQAPHGPNVPAFLMMTPPTPIDDHHRNDRHHHGVELLRPATASPQSSIHSMNNSMYSQQGQTYGITPSNSHASSVNSASTHSSIPVPVAQQHRPGFRRIPTGIERPASSMSNHDSGVRRKNGASNLKDKLSALTSRIGNRESSSPSQQEDDSEAVDDQLTPAGPISRSRRSSSHTGSRLSWTPSRMKTG</sequence>
<evidence type="ECO:0000256" key="1">
    <source>
        <dbReference type="SAM" id="MobiDB-lite"/>
    </source>
</evidence>
<evidence type="ECO:0000313" key="3">
    <source>
        <dbReference type="Proteomes" id="UP000285860"/>
    </source>
</evidence>